<evidence type="ECO:0000313" key="1">
    <source>
        <dbReference type="EMBL" id="OZV69256.1"/>
    </source>
</evidence>
<dbReference type="Pfam" id="PF09424">
    <property type="entry name" value="YqeY"/>
    <property type="match status" value="1"/>
</dbReference>
<dbReference type="GO" id="GO:0016740">
    <property type="term" value="F:transferase activity"/>
    <property type="evidence" value="ECO:0007669"/>
    <property type="project" value="UniProtKB-KW"/>
</dbReference>
<dbReference type="InterPro" id="IPR019004">
    <property type="entry name" value="YqeY/Aim41"/>
</dbReference>
<comment type="caution">
    <text evidence="1">The sequence shown here is derived from an EMBL/GenBank/DDBJ whole genome shotgun (WGS) entry which is preliminary data.</text>
</comment>
<reference evidence="1 2" key="1">
    <citation type="submission" date="2017-05" db="EMBL/GenBank/DDBJ databases">
        <title>The draft genome sequence of Idiomarina salinarum WNB302.</title>
        <authorList>
            <person name="Sun Y."/>
            <person name="Chen B."/>
            <person name="Du Z."/>
        </authorList>
    </citation>
    <scope>NUCLEOTIDE SEQUENCE [LARGE SCALE GENOMIC DNA]</scope>
    <source>
        <strain evidence="1 2">WNB302</strain>
    </source>
</reference>
<dbReference type="EMBL" id="NGJN01000003">
    <property type="protein sequence ID" value="OZV69256.1"/>
    <property type="molecule type" value="Genomic_DNA"/>
</dbReference>
<protein>
    <submittedName>
        <fullName evidence="1">Glutamyl-tRNA amidotransferase</fullName>
    </submittedName>
</protein>
<keyword evidence="1" id="KW-0808">Transferase</keyword>
<dbReference type="AlphaFoldDB" id="A0A265UVC1"/>
<dbReference type="Gene3D" id="1.10.1510.10">
    <property type="entry name" value="Uncharacterised protein YqeY/AIM41 PF09424, N-terminal domain"/>
    <property type="match status" value="1"/>
</dbReference>
<name>A0A265UVC1_9FLAO</name>
<proteinExistence type="predicted"/>
<keyword evidence="2" id="KW-1185">Reference proteome</keyword>
<dbReference type="Gene3D" id="1.10.10.410">
    <property type="match status" value="1"/>
</dbReference>
<dbReference type="PANTHER" id="PTHR28055:SF1">
    <property type="entry name" value="ALTERED INHERITANCE OF MITOCHONDRIA PROTEIN 41, MITOCHONDRIAL"/>
    <property type="match status" value="1"/>
</dbReference>
<organism evidence="1 2">
    <name type="scientific">Winogradskyella aurantia</name>
    <dbReference type="NCBI Taxonomy" id="1915063"/>
    <lineage>
        <taxon>Bacteria</taxon>
        <taxon>Pseudomonadati</taxon>
        <taxon>Bacteroidota</taxon>
        <taxon>Flavobacteriia</taxon>
        <taxon>Flavobacteriales</taxon>
        <taxon>Flavobacteriaceae</taxon>
        <taxon>Winogradskyella</taxon>
    </lineage>
</organism>
<evidence type="ECO:0000313" key="2">
    <source>
        <dbReference type="Proteomes" id="UP000216840"/>
    </source>
</evidence>
<accession>A0A265UVC1</accession>
<dbReference type="Proteomes" id="UP000216840">
    <property type="component" value="Unassembled WGS sequence"/>
</dbReference>
<dbReference type="SUPFAM" id="SSF89095">
    <property type="entry name" value="GatB/YqeY motif"/>
    <property type="match status" value="1"/>
</dbReference>
<dbReference type="RefSeq" id="WP_094968030.1">
    <property type="nucleotide sequence ID" value="NZ_NGJN01000003.1"/>
</dbReference>
<sequence length="150" mass="16333">MSLQTDIMGAMKTAMKSKDQVALEALRAVKSAILLAQTASGGKAELSEEEELKILQKLVKQRKDSAAIYLEQDRKDLAEPELAQAEVISQFLPEALTEEEIEKVVVMTIDDIGAEGMKDMGKVMGIVNKELAGRADGKTISTIVKQQLSQ</sequence>
<dbReference type="InterPro" id="IPR023168">
    <property type="entry name" value="GatB_Yqey_C_2"/>
</dbReference>
<dbReference type="GO" id="GO:0016884">
    <property type="term" value="F:carbon-nitrogen ligase activity, with glutamine as amido-N-donor"/>
    <property type="evidence" value="ECO:0007669"/>
    <property type="project" value="InterPro"/>
</dbReference>
<dbReference type="OrthoDB" id="9788127at2"/>
<dbReference type="InterPro" id="IPR042184">
    <property type="entry name" value="YqeY/Aim41_N"/>
</dbReference>
<dbReference type="PANTHER" id="PTHR28055">
    <property type="entry name" value="ALTERED INHERITANCE OF MITOCHONDRIA PROTEIN 41, MITOCHONDRIAL"/>
    <property type="match status" value="1"/>
</dbReference>
<dbReference type="InterPro" id="IPR003789">
    <property type="entry name" value="Asn/Gln_tRNA_amidoTrase-B-like"/>
</dbReference>
<gene>
    <name evidence="1" type="ORF">CA834_07310</name>
</gene>